<organism evidence="2 3">
    <name type="scientific">Pilimelia anulata</name>
    <dbReference type="NCBI Taxonomy" id="53371"/>
    <lineage>
        <taxon>Bacteria</taxon>
        <taxon>Bacillati</taxon>
        <taxon>Actinomycetota</taxon>
        <taxon>Actinomycetes</taxon>
        <taxon>Micromonosporales</taxon>
        <taxon>Micromonosporaceae</taxon>
        <taxon>Pilimelia</taxon>
    </lineage>
</organism>
<feature type="transmembrane region" description="Helical" evidence="1">
    <location>
        <begin position="55"/>
        <end position="78"/>
    </location>
</feature>
<proteinExistence type="predicted"/>
<sequence>MSAARTMAHRLGRMAGRDPHEPGRTATPLELLYDLTFVVAFGLAADKLAHAVAEAHVVAGLVGFAFATFAICWAWINFSWFSSAFDNDDWGFRLATMAQMVGVVVMALGLPQMFDSIGGEDHLDLRTMVLGYVIMRVSMLTLWLRAGRHDPAHRRACRTYAAALSVAQVGWVVLALVRLRPVPALLLALGLFLLELAGPVLAERYRGGTPWHAHHIAERYGLLAIITLGEGVIGTVATLSAVVETYGWSGDALAVVVAGIGLTFGMWWTYYLLPSAPALHAHRQRAFVWGYGHMIIFGAIAATGGGMHVAAYGISGESHLGPGGTALAIALPVGVFAVAIHGLHAYLVRTAGAGHVLLLAGTAAVLVGAVLLAVAHVPLAICLVVLMLAPMVPVVGSELLGRRDPAPARDRLAGADD</sequence>
<feature type="transmembrane region" description="Helical" evidence="1">
    <location>
        <begin position="183"/>
        <end position="202"/>
    </location>
</feature>
<feature type="transmembrane region" description="Helical" evidence="1">
    <location>
        <begin position="129"/>
        <end position="147"/>
    </location>
</feature>
<feature type="transmembrane region" description="Helical" evidence="1">
    <location>
        <begin position="31"/>
        <end position="49"/>
    </location>
</feature>
<feature type="transmembrane region" description="Helical" evidence="1">
    <location>
        <begin position="355"/>
        <end position="374"/>
    </location>
</feature>
<feature type="transmembrane region" description="Helical" evidence="1">
    <location>
        <begin position="90"/>
        <end position="109"/>
    </location>
</feature>
<feature type="transmembrane region" description="Helical" evidence="1">
    <location>
        <begin position="294"/>
        <end position="314"/>
    </location>
</feature>
<dbReference type="InterPro" id="IPR010640">
    <property type="entry name" value="Low_temperature_requirement_A"/>
</dbReference>
<feature type="transmembrane region" description="Helical" evidence="1">
    <location>
        <begin position="326"/>
        <end position="348"/>
    </location>
</feature>
<evidence type="ECO:0000313" key="3">
    <source>
        <dbReference type="Proteomes" id="UP000649739"/>
    </source>
</evidence>
<name>A0A8J3B3R2_9ACTN</name>
<dbReference type="RefSeq" id="WP_189169214.1">
    <property type="nucleotide sequence ID" value="NZ_BMQB01000002.1"/>
</dbReference>
<dbReference type="EMBL" id="BMQB01000002">
    <property type="protein sequence ID" value="GGJ85764.1"/>
    <property type="molecule type" value="Genomic_DNA"/>
</dbReference>
<comment type="caution">
    <text evidence="2">The sequence shown here is derived from an EMBL/GenBank/DDBJ whole genome shotgun (WGS) entry which is preliminary data.</text>
</comment>
<protein>
    <submittedName>
        <fullName evidence="2">Membrane protein</fullName>
    </submittedName>
</protein>
<evidence type="ECO:0000256" key="1">
    <source>
        <dbReference type="SAM" id="Phobius"/>
    </source>
</evidence>
<dbReference type="Pfam" id="PF06772">
    <property type="entry name" value="LtrA"/>
    <property type="match status" value="1"/>
</dbReference>
<keyword evidence="1" id="KW-0812">Transmembrane</keyword>
<keyword evidence="3" id="KW-1185">Reference proteome</keyword>
<dbReference type="PANTHER" id="PTHR36840">
    <property type="entry name" value="BLL5714 PROTEIN"/>
    <property type="match status" value="1"/>
</dbReference>
<feature type="transmembrane region" description="Helical" evidence="1">
    <location>
        <begin position="252"/>
        <end position="273"/>
    </location>
</feature>
<keyword evidence="1" id="KW-1133">Transmembrane helix</keyword>
<feature type="transmembrane region" description="Helical" evidence="1">
    <location>
        <begin position="222"/>
        <end position="246"/>
    </location>
</feature>
<reference evidence="2" key="2">
    <citation type="submission" date="2020-09" db="EMBL/GenBank/DDBJ databases">
        <authorList>
            <person name="Sun Q."/>
            <person name="Ohkuma M."/>
        </authorList>
    </citation>
    <scope>NUCLEOTIDE SEQUENCE</scope>
    <source>
        <strain evidence="2">JCM 3090</strain>
    </source>
</reference>
<feature type="transmembrane region" description="Helical" evidence="1">
    <location>
        <begin position="380"/>
        <end position="401"/>
    </location>
</feature>
<gene>
    <name evidence="2" type="primary">ltrA</name>
    <name evidence="2" type="ORF">GCM10010123_14250</name>
</gene>
<feature type="transmembrane region" description="Helical" evidence="1">
    <location>
        <begin position="159"/>
        <end position="177"/>
    </location>
</feature>
<keyword evidence="1" id="KW-0472">Membrane</keyword>
<evidence type="ECO:0000313" key="2">
    <source>
        <dbReference type="EMBL" id="GGJ85764.1"/>
    </source>
</evidence>
<dbReference type="AlphaFoldDB" id="A0A8J3B3R2"/>
<reference evidence="2" key="1">
    <citation type="journal article" date="2014" name="Int. J. Syst. Evol. Microbiol.">
        <title>Complete genome sequence of Corynebacterium casei LMG S-19264T (=DSM 44701T), isolated from a smear-ripened cheese.</title>
        <authorList>
            <consortium name="US DOE Joint Genome Institute (JGI-PGF)"/>
            <person name="Walter F."/>
            <person name="Albersmeier A."/>
            <person name="Kalinowski J."/>
            <person name="Ruckert C."/>
        </authorList>
    </citation>
    <scope>NUCLEOTIDE SEQUENCE</scope>
    <source>
        <strain evidence="2">JCM 3090</strain>
    </source>
</reference>
<accession>A0A8J3B3R2</accession>
<dbReference type="Proteomes" id="UP000649739">
    <property type="component" value="Unassembled WGS sequence"/>
</dbReference>
<dbReference type="PANTHER" id="PTHR36840:SF1">
    <property type="entry name" value="BLL5714 PROTEIN"/>
    <property type="match status" value="1"/>
</dbReference>